<protein>
    <submittedName>
        <fullName evidence="6">SDR family oxidoreductase</fullName>
    </submittedName>
</protein>
<comment type="caution">
    <text evidence="6">The sequence shown here is derived from an EMBL/GenBank/DDBJ whole genome shotgun (WGS) entry which is preliminary data.</text>
</comment>
<feature type="region of interest" description="Disordered" evidence="4">
    <location>
        <begin position="269"/>
        <end position="315"/>
    </location>
</feature>
<dbReference type="InterPro" id="IPR020904">
    <property type="entry name" value="Sc_DH/Rdtase_CS"/>
</dbReference>
<keyword evidence="2" id="KW-0560">Oxidoreductase</keyword>
<dbReference type="InterPro" id="IPR002347">
    <property type="entry name" value="SDR_fam"/>
</dbReference>
<gene>
    <name evidence="6" type="ORF">ACFYM3_33930</name>
</gene>
<dbReference type="Proteomes" id="UP001601288">
    <property type="component" value="Unassembled WGS sequence"/>
</dbReference>
<organism evidence="6 7">
    <name type="scientific">Streptomyces massasporeus</name>
    <dbReference type="NCBI Taxonomy" id="67324"/>
    <lineage>
        <taxon>Bacteria</taxon>
        <taxon>Bacillati</taxon>
        <taxon>Actinomycetota</taxon>
        <taxon>Actinomycetes</taxon>
        <taxon>Kitasatosporales</taxon>
        <taxon>Streptomycetaceae</taxon>
        <taxon>Streptomyces</taxon>
    </lineage>
</organism>
<dbReference type="PRINTS" id="PR00080">
    <property type="entry name" value="SDRFAMILY"/>
</dbReference>
<dbReference type="InterPro" id="IPR001763">
    <property type="entry name" value="Rhodanese-like_dom"/>
</dbReference>
<dbReference type="PROSITE" id="PS50206">
    <property type="entry name" value="RHODANESE_3"/>
    <property type="match status" value="1"/>
</dbReference>
<dbReference type="PROSITE" id="PS00061">
    <property type="entry name" value="ADH_SHORT"/>
    <property type="match status" value="1"/>
</dbReference>
<dbReference type="EMBL" id="JBIAFP010000026">
    <property type="protein sequence ID" value="MFE9229511.1"/>
    <property type="molecule type" value="Genomic_DNA"/>
</dbReference>
<dbReference type="SUPFAM" id="SSF51735">
    <property type="entry name" value="NAD(P)-binding Rossmann-fold domains"/>
    <property type="match status" value="1"/>
</dbReference>
<proteinExistence type="inferred from homology"/>
<dbReference type="RefSeq" id="WP_358286830.1">
    <property type="nucleotide sequence ID" value="NZ_JBEYGJ010000028.1"/>
</dbReference>
<dbReference type="InterPro" id="IPR036291">
    <property type="entry name" value="NAD(P)-bd_dom_sf"/>
</dbReference>
<evidence type="ECO:0000256" key="3">
    <source>
        <dbReference type="RuleBase" id="RU000363"/>
    </source>
</evidence>
<evidence type="ECO:0000256" key="4">
    <source>
        <dbReference type="SAM" id="MobiDB-lite"/>
    </source>
</evidence>
<dbReference type="NCBIfam" id="NF005495">
    <property type="entry name" value="PRK07109.1"/>
    <property type="match status" value="1"/>
</dbReference>
<dbReference type="PANTHER" id="PTHR43391:SF82">
    <property type="entry name" value="OXIDOREDUCTASE SADH-RELATED"/>
    <property type="match status" value="1"/>
</dbReference>
<dbReference type="Pfam" id="PF00106">
    <property type="entry name" value="adh_short"/>
    <property type="match status" value="1"/>
</dbReference>
<dbReference type="PRINTS" id="PR00081">
    <property type="entry name" value="GDHRDH"/>
</dbReference>
<evidence type="ECO:0000313" key="7">
    <source>
        <dbReference type="Proteomes" id="UP001601288"/>
    </source>
</evidence>
<evidence type="ECO:0000259" key="5">
    <source>
        <dbReference type="PROSITE" id="PS50206"/>
    </source>
</evidence>
<evidence type="ECO:0000256" key="1">
    <source>
        <dbReference type="ARBA" id="ARBA00006484"/>
    </source>
</evidence>
<evidence type="ECO:0000256" key="2">
    <source>
        <dbReference type="ARBA" id="ARBA00023002"/>
    </source>
</evidence>
<feature type="compositionally biased region" description="Basic and acidic residues" evidence="4">
    <location>
        <begin position="290"/>
        <end position="303"/>
    </location>
</feature>
<dbReference type="PANTHER" id="PTHR43391">
    <property type="entry name" value="RETINOL DEHYDROGENASE-RELATED"/>
    <property type="match status" value="1"/>
</dbReference>
<sequence length="343" mass="36619">MRTAGTPHRRGRVVVVTGASGGVGRATVRAFAARGDKVALLARGREGLAAAADEAERAGGEALVVPVDVSDAKAVDAAAQQVVDAYGHIDVWVNNAFTGVFAPFTEVHPDEFRRVTEVTYLGYVFGTRAALRHMLPRDRGTIVQVGSALAYRGIPLQSAYCGAKHAIQGFNESLRCELLHARSGVRTTMVQLPGLNTPQFDWVLNRMPGQARPVAPVYQPEVAARAIVHASSHARRREYWVGGSTAATLLANAVIPALLDRYLARTNVDAQQEEGRPEGPANLWSPADGPHGRDFGAHGRFDDESTAGGPQQWLSRNRGRLGVALTAGAGALAFRKLAGQARR</sequence>
<dbReference type="SMART" id="SM00822">
    <property type="entry name" value="PKS_KR"/>
    <property type="match status" value="1"/>
</dbReference>
<evidence type="ECO:0000313" key="6">
    <source>
        <dbReference type="EMBL" id="MFE9229511.1"/>
    </source>
</evidence>
<comment type="similarity">
    <text evidence="1 3">Belongs to the short-chain dehydrogenases/reductases (SDR) family.</text>
</comment>
<keyword evidence="7" id="KW-1185">Reference proteome</keyword>
<dbReference type="InterPro" id="IPR057326">
    <property type="entry name" value="KR_dom"/>
</dbReference>
<reference evidence="6 7" key="1">
    <citation type="submission" date="2024-10" db="EMBL/GenBank/DDBJ databases">
        <title>The Natural Products Discovery Center: Release of the First 8490 Sequenced Strains for Exploring Actinobacteria Biosynthetic Diversity.</title>
        <authorList>
            <person name="Kalkreuter E."/>
            <person name="Kautsar S.A."/>
            <person name="Yang D."/>
            <person name="Bader C.D."/>
            <person name="Teijaro C.N."/>
            <person name="Fluegel L."/>
            <person name="Davis C.M."/>
            <person name="Simpson J.R."/>
            <person name="Lauterbach L."/>
            <person name="Steele A.D."/>
            <person name="Gui C."/>
            <person name="Meng S."/>
            <person name="Li G."/>
            <person name="Viehrig K."/>
            <person name="Ye F."/>
            <person name="Su P."/>
            <person name="Kiefer A.F."/>
            <person name="Nichols A."/>
            <person name="Cepeda A.J."/>
            <person name="Yan W."/>
            <person name="Fan B."/>
            <person name="Jiang Y."/>
            <person name="Adhikari A."/>
            <person name="Zheng C.-J."/>
            <person name="Schuster L."/>
            <person name="Cowan T.M."/>
            <person name="Smanski M.J."/>
            <person name="Chevrette M.G."/>
            <person name="De Carvalho L.P.S."/>
            <person name="Shen B."/>
        </authorList>
    </citation>
    <scope>NUCLEOTIDE SEQUENCE [LARGE SCALE GENOMIC DNA]</scope>
    <source>
        <strain evidence="6 7">NPDC007066</strain>
    </source>
</reference>
<feature type="domain" description="Rhodanese" evidence="5">
    <location>
        <begin position="9"/>
        <end position="57"/>
    </location>
</feature>
<accession>A0ABW6LNX9</accession>
<dbReference type="Gene3D" id="3.40.50.720">
    <property type="entry name" value="NAD(P)-binding Rossmann-like Domain"/>
    <property type="match status" value="1"/>
</dbReference>
<name>A0ABW6LNX9_9ACTN</name>